<evidence type="ECO:0000256" key="1">
    <source>
        <dbReference type="SAM" id="SignalP"/>
    </source>
</evidence>
<proteinExistence type="predicted"/>
<keyword evidence="1" id="KW-0732">Signal</keyword>
<gene>
    <name evidence="2" type="ORF">CHRIB12_LOCUS21146</name>
</gene>
<evidence type="ECO:0000313" key="3">
    <source>
        <dbReference type="Proteomes" id="UP000684084"/>
    </source>
</evidence>
<protein>
    <submittedName>
        <fullName evidence="2">Uncharacterized protein</fullName>
    </submittedName>
</protein>
<comment type="caution">
    <text evidence="2">The sequence shown here is derived from an EMBL/GenBank/DDBJ whole genome shotgun (WGS) entry which is preliminary data.</text>
</comment>
<dbReference type="AlphaFoldDB" id="A0A915ZSJ6"/>
<feature type="signal peptide" evidence="1">
    <location>
        <begin position="1"/>
        <end position="19"/>
    </location>
</feature>
<name>A0A915ZSJ6_9GLOM</name>
<accession>A0A915ZSJ6</accession>
<reference evidence="2" key="1">
    <citation type="submission" date="2020-05" db="EMBL/GenBank/DDBJ databases">
        <authorList>
            <person name="Rincon C."/>
            <person name="Sanders R I."/>
            <person name="Robbins C."/>
            <person name="Chaturvedi A."/>
        </authorList>
    </citation>
    <scope>NUCLEOTIDE SEQUENCE</scope>
    <source>
        <strain evidence="2">CHB12</strain>
    </source>
</reference>
<evidence type="ECO:0000313" key="2">
    <source>
        <dbReference type="EMBL" id="CAB5389586.1"/>
    </source>
</evidence>
<dbReference type="OrthoDB" id="2310471at2759"/>
<organism evidence="2 3">
    <name type="scientific">Rhizophagus irregularis</name>
    <dbReference type="NCBI Taxonomy" id="588596"/>
    <lineage>
        <taxon>Eukaryota</taxon>
        <taxon>Fungi</taxon>
        <taxon>Fungi incertae sedis</taxon>
        <taxon>Mucoromycota</taxon>
        <taxon>Glomeromycotina</taxon>
        <taxon>Glomeromycetes</taxon>
        <taxon>Glomerales</taxon>
        <taxon>Glomeraceae</taxon>
        <taxon>Rhizophagus</taxon>
    </lineage>
</organism>
<sequence length="66" mass="7587">MQLKHLLLIFGFTIILANAEPEAVYRSGYFKRDASRSYSYKRDADAEPFGAFKRDAGAEPEAWGRW</sequence>
<feature type="chain" id="PRO_5037484261" evidence="1">
    <location>
        <begin position="20"/>
        <end position="66"/>
    </location>
</feature>
<dbReference type="EMBL" id="CAGKOT010000065">
    <property type="protein sequence ID" value="CAB5389586.1"/>
    <property type="molecule type" value="Genomic_DNA"/>
</dbReference>
<dbReference type="Proteomes" id="UP000684084">
    <property type="component" value="Unassembled WGS sequence"/>
</dbReference>